<evidence type="ECO:0000313" key="2">
    <source>
        <dbReference type="EMBL" id="MXR21118.1"/>
    </source>
</evidence>
<comment type="caution">
    <text evidence="2">The sequence shown here is derived from an EMBL/GenBank/DDBJ whole genome shotgun (WGS) entry which is preliminary data.</text>
</comment>
<dbReference type="AlphaFoldDB" id="A0A6B0SHH3"/>
<reference evidence="2 3" key="1">
    <citation type="submission" date="2019-12" db="EMBL/GenBank/DDBJ databases">
        <title>Isolation and characterization of three novel carbon monoxide-oxidizing members of Halobacteria from salione crusts and soils.</title>
        <authorList>
            <person name="Myers M.R."/>
            <person name="King G.M."/>
        </authorList>
    </citation>
    <scope>NUCLEOTIDE SEQUENCE [LARGE SCALE GENOMIC DNA]</scope>
    <source>
        <strain evidence="2 3">PCN9</strain>
    </source>
</reference>
<keyword evidence="3" id="KW-1185">Reference proteome</keyword>
<name>A0A6B0SHH3_9EURY</name>
<evidence type="ECO:0000313" key="3">
    <source>
        <dbReference type="Proteomes" id="UP000471521"/>
    </source>
</evidence>
<feature type="region of interest" description="Disordered" evidence="1">
    <location>
        <begin position="32"/>
        <end position="57"/>
    </location>
</feature>
<dbReference type="EMBL" id="WUUU01000085">
    <property type="protein sequence ID" value="MXR21118.1"/>
    <property type="molecule type" value="Genomic_DNA"/>
</dbReference>
<evidence type="ECO:0000256" key="1">
    <source>
        <dbReference type="SAM" id="MobiDB-lite"/>
    </source>
</evidence>
<organism evidence="2 3">
    <name type="scientific">Halobacterium bonnevillei</name>
    <dbReference type="NCBI Taxonomy" id="2692200"/>
    <lineage>
        <taxon>Archaea</taxon>
        <taxon>Methanobacteriati</taxon>
        <taxon>Methanobacteriota</taxon>
        <taxon>Stenosarchaea group</taxon>
        <taxon>Halobacteria</taxon>
        <taxon>Halobacteriales</taxon>
        <taxon>Halobacteriaceae</taxon>
        <taxon>Halobacterium</taxon>
    </lineage>
</organism>
<accession>A0A6B0SHH3</accession>
<dbReference type="RefSeq" id="WP_159526616.1">
    <property type="nucleotide sequence ID" value="NZ_WUUU01000085.1"/>
</dbReference>
<sequence length="334" mass="33895">MRHTTLVTAALVVLAAAIAPLGVAALPASDATTSSSAATPVATNEPRANETNVSPGEQLSAVAGIQEAEIGGEIERRSFGIRIANAASNDSKADVVGETVGDLQERLADLRAEKQRLREARDDGSMSRSQYAARMAELSAKTDSVRRLATRTEAASGELPSEVLRERGVNVTAIQSLRHDAANVTGPDVAAVARAIGGPGLGNGSDGMQGPPENVTRGTDGEAVSAAADVEQAATTVQRASDSVERADELVTGAQTDAADALETAKAQLEEANATLEEARAALDAGDEAEAAALAEQALEQASDAEEHAQTALERSGGSAGGGQADGDATNHDG</sequence>
<dbReference type="Proteomes" id="UP000471521">
    <property type="component" value="Unassembled WGS sequence"/>
</dbReference>
<feature type="region of interest" description="Disordered" evidence="1">
    <location>
        <begin position="299"/>
        <end position="334"/>
    </location>
</feature>
<gene>
    <name evidence="2" type="ORF">GRX66_11070</name>
</gene>
<protein>
    <recommendedName>
        <fullName evidence="4">DUF5667 domain-containing protein</fullName>
    </recommendedName>
</protein>
<feature type="region of interest" description="Disordered" evidence="1">
    <location>
        <begin position="200"/>
        <end position="219"/>
    </location>
</feature>
<feature type="compositionally biased region" description="Low complexity" evidence="1">
    <location>
        <begin position="32"/>
        <end position="43"/>
    </location>
</feature>
<evidence type="ECO:0008006" key="4">
    <source>
        <dbReference type="Google" id="ProtNLM"/>
    </source>
</evidence>
<dbReference type="OrthoDB" id="170871at2157"/>
<proteinExistence type="predicted"/>